<evidence type="ECO:0000313" key="2">
    <source>
        <dbReference type="Proteomes" id="UP000243333"/>
    </source>
</evidence>
<proteinExistence type="predicted"/>
<dbReference type="Proteomes" id="UP000243333">
    <property type="component" value="Unassembled WGS sequence"/>
</dbReference>
<name>A0A1G7JZJ1_9FIRM</name>
<organism evidence="1 2">
    <name type="scientific">Sporolituus thermophilus DSM 23256</name>
    <dbReference type="NCBI Taxonomy" id="1123285"/>
    <lineage>
        <taxon>Bacteria</taxon>
        <taxon>Bacillati</taxon>
        <taxon>Bacillota</taxon>
        <taxon>Negativicutes</taxon>
        <taxon>Selenomonadales</taxon>
        <taxon>Sporomusaceae</taxon>
        <taxon>Sporolituus</taxon>
    </lineage>
</organism>
<gene>
    <name evidence="1" type="ORF">SAMN05660235_01144</name>
</gene>
<accession>A0A1G7JZJ1</accession>
<dbReference type="AlphaFoldDB" id="A0A1G7JZJ1"/>
<dbReference type="OrthoDB" id="2898422at2"/>
<protein>
    <submittedName>
        <fullName evidence="1">Uncharacterized protein</fullName>
    </submittedName>
</protein>
<evidence type="ECO:0000313" key="1">
    <source>
        <dbReference type="EMBL" id="SDF30396.1"/>
    </source>
</evidence>
<dbReference type="EMBL" id="FNBU01000006">
    <property type="protein sequence ID" value="SDF30396.1"/>
    <property type="molecule type" value="Genomic_DNA"/>
</dbReference>
<keyword evidence="2" id="KW-1185">Reference proteome</keyword>
<reference evidence="2" key="1">
    <citation type="submission" date="2016-10" db="EMBL/GenBank/DDBJ databases">
        <authorList>
            <person name="Varghese N."/>
            <person name="Submissions S."/>
        </authorList>
    </citation>
    <scope>NUCLEOTIDE SEQUENCE [LARGE SCALE GENOMIC DNA]</scope>
    <source>
        <strain evidence="2">DSM 23256</strain>
    </source>
</reference>
<sequence length="61" mass="7382">MISKEKAVMDWIEENFYINSIKIEEYPLFPAGKKITDKNGDEMVVYYDLLYNRVDWDFPKK</sequence>
<dbReference type="RefSeq" id="WP_093688946.1">
    <property type="nucleotide sequence ID" value="NZ_FNBU01000006.1"/>
</dbReference>